<sequence>MIINNMHAYPEPFPSSKHAIKSKPKKKGGRKKSRCLPSSPNPINSWKYSRSHQHVAISHISDLPGRPHASSPIAKNNNAPQQLLCKHPVSLGLIDKPKSSDLLCKPQSHRPARARAPLRVGKSAARLSLVKFEDEGLMMKLQALFEPGG</sequence>
<evidence type="ECO:0000313" key="3">
    <source>
        <dbReference type="Proteomes" id="UP000670092"/>
    </source>
</evidence>
<dbReference type="Proteomes" id="UP000670092">
    <property type="component" value="Unassembled WGS sequence"/>
</dbReference>
<comment type="caution">
    <text evidence="2">The sequence shown here is derived from an EMBL/GenBank/DDBJ whole genome shotgun (WGS) entry which is preliminary data.</text>
</comment>
<dbReference type="EMBL" id="JAEVHI010000003">
    <property type="protein sequence ID" value="KAG5295722.1"/>
    <property type="molecule type" value="Genomic_DNA"/>
</dbReference>
<protein>
    <submittedName>
        <fullName evidence="2">Uncharacterized protein</fullName>
    </submittedName>
</protein>
<dbReference type="VEuPathDB" id="FungiDB:I7I52_06100"/>
<gene>
    <name evidence="2" type="ORF">I7I52_06100</name>
</gene>
<reference evidence="2 3" key="1">
    <citation type="submission" date="2021-01" db="EMBL/GenBank/DDBJ databases">
        <title>Chromosome-level genome assembly of a human fungal pathogen reveals clustering of transcriptionally co-regulated genes.</title>
        <authorList>
            <person name="Voorhies M."/>
            <person name="Cohen S."/>
            <person name="Shea T.P."/>
            <person name="Petrus S."/>
            <person name="Munoz J.F."/>
            <person name="Poplawski S."/>
            <person name="Goldman W.E."/>
            <person name="Michael T."/>
            <person name="Cuomo C.A."/>
            <person name="Sil A."/>
            <person name="Beyhan S."/>
        </authorList>
    </citation>
    <scope>NUCLEOTIDE SEQUENCE [LARGE SCALE GENOMIC DNA]</scope>
    <source>
        <strain evidence="2 3">G184AR</strain>
    </source>
</reference>
<feature type="compositionally biased region" description="Basic residues" evidence="1">
    <location>
        <begin position="18"/>
        <end position="34"/>
    </location>
</feature>
<accession>A0A8H7YT74</accession>
<dbReference type="AlphaFoldDB" id="A0A8H7YT74"/>
<name>A0A8H7YT74_AJECA</name>
<proteinExistence type="predicted"/>
<organism evidence="2 3">
    <name type="scientific">Ajellomyces capsulatus</name>
    <name type="common">Darling's disease fungus</name>
    <name type="synonym">Histoplasma capsulatum</name>
    <dbReference type="NCBI Taxonomy" id="5037"/>
    <lineage>
        <taxon>Eukaryota</taxon>
        <taxon>Fungi</taxon>
        <taxon>Dikarya</taxon>
        <taxon>Ascomycota</taxon>
        <taxon>Pezizomycotina</taxon>
        <taxon>Eurotiomycetes</taxon>
        <taxon>Eurotiomycetidae</taxon>
        <taxon>Onygenales</taxon>
        <taxon>Ajellomycetaceae</taxon>
        <taxon>Histoplasma</taxon>
    </lineage>
</organism>
<evidence type="ECO:0000256" key="1">
    <source>
        <dbReference type="SAM" id="MobiDB-lite"/>
    </source>
</evidence>
<feature type="region of interest" description="Disordered" evidence="1">
    <location>
        <begin position="1"/>
        <end position="44"/>
    </location>
</feature>
<evidence type="ECO:0000313" key="2">
    <source>
        <dbReference type="EMBL" id="KAG5295722.1"/>
    </source>
</evidence>